<comment type="caution">
    <text evidence="1">The sequence shown here is derived from an EMBL/GenBank/DDBJ whole genome shotgun (WGS) entry which is preliminary data.</text>
</comment>
<name>A0A098LH07_9BACT</name>
<evidence type="ECO:0000313" key="1">
    <source>
        <dbReference type="EMBL" id="GAL85448.1"/>
    </source>
</evidence>
<keyword evidence="2" id="KW-1185">Reference proteome</keyword>
<dbReference type="EMBL" id="BBLT01000005">
    <property type="protein sequence ID" value="GAL85448.1"/>
    <property type="molecule type" value="Genomic_DNA"/>
</dbReference>
<sequence>MTSCEELGIDPSLSQDEVVQGLKEALRVGTDTSVTMLNKTDGYYKDEAVKILLPPEVQMIQNNLNSLGISAVVQPLIDQLVLKINRSAEDAASEAKPIFVNAITNMSITDGLSILNGSDSAATSYLRTNTYSNLKGLFAPKIDNSLSKPLVGNVSAASTYGQIVEKYNTTAETFNKVPFGPRFTIVNPNLSDYVTGKALTGLFIKVADEEKAIRTDPVARVTDILKKVFTK</sequence>
<dbReference type="AlphaFoldDB" id="A0A098LH07"/>
<proteinExistence type="predicted"/>
<dbReference type="Proteomes" id="UP000030185">
    <property type="component" value="Unassembled WGS sequence"/>
</dbReference>
<evidence type="ECO:0008006" key="3">
    <source>
        <dbReference type="Google" id="ProtNLM"/>
    </source>
</evidence>
<dbReference type="Pfam" id="PF13852">
    <property type="entry name" value="DUF4197"/>
    <property type="match status" value="1"/>
</dbReference>
<gene>
    <name evidence="1" type="ORF">MYP_2677</name>
</gene>
<protein>
    <recommendedName>
        <fullName evidence="3">DUF4197 domain-containing protein</fullName>
    </recommendedName>
</protein>
<dbReference type="InterPro" id="IPR025245">
    <property type="entry name" value="DUF4197"/>
</dbReference>
<evidence type="ECO:0000313" key="2">
    <source>
        <dbReference type="Proteomes" id="UP000030185"/>
    </source>
</evidence>
<dbReference type="eggNOG" id="ENOG502Z7PK">
    <property type="taxonomic scope" value="Bacteria"/>
</dbReference>
<accession>A0A098LH07</accession>
<organism evidence="1 2">
    <name type="scientific">Sporocytophaga myxococcoides</name>
    <dbReference type="NCBI Taxonomy" id="153721"/>
    <lineage>
        <taxon>Bacteria</taxon>
        <taxon>Pseudomonadati</taxon>
        <taxon>Bacteroidota</taxon>
        <taxon>Cytophagia</taxon>
        <taxon>Cytophagales</taxon>
        <taxon>Cytophagaceae</taxon>
        <taxon>Sporocytophaga</taxon>
    </lineage>
</organism>
<reference evidence="1 2" key="1">
    <citation type="submission" date="2014-09" db="EMBL/GenBank/DDBJ databases">
        <title>Sporocytophaga myxococcoides PG-01 genome sequencing.</title>
        <authorList>
            <person name="Liu L."/>
            <person name="Gao P.J."/>
            <person name="Chen G.J."/>
            <person name="Wang L.S."/>
        </authorList>
    </citation>
    <scope>NUCLEOTIDE SEQUENCE [LARGE SCALE GENOMIC DNA]</scope>
    <source>
        <strain evidence="1 2">PG-01</strain>
    </source>
</reference>